<feature type="compositionally biased region" description="Polar residues" evidence="1">
    <location>
        <begin position="219"/>
        <end position="228"/>
    </location>
</feature>
<proteinExistence type="predicted"/>
<feature type="compositionally biased region" description="Low complexity" evidence="1">
    <location>
        <begin position="124"/>
        <end position="133"/>
    </location>
</feature>
<feature type="region of interest" description="Disordered" evidence="1">
    <location>
        <begin position="117"/>
        <end position="247"/>
    </location>
</feature>
<feature type="region of interest" description="Disordered" evidence="1">
    <location>
        <begin position="264"/>
        <end position="337"/>
    </location>
</feature>
<protein>
    <recommendedName>
        <fullName evidence="4">Transmembrane protein</fullName>
    </recommendedName>
</protein>
<feature type="region of interest" description="Disordered" evidence="1">
    <location>
        <begin position="375"/>
        <end position="412"/>
    </location>
</feature>
<evidence type="ECO:0000256" key="1">
    <source>
        <dbReference type="SAM" id="MobiDB-lite"/>
    </source>
</evidence>
<dbReference type="Proteomes" id="UP001383192">
    <property type="component" value="Unassembled WGS sequence"/>
</dbReference>
<feature type="region of interest" description="Disordered" evidence="1">
    <location>
        <begin position="46"/>
        <end position="91"/>
    </location>
</feature>
<dbReference type="EMBL" id="JAYKXP010000045">
    <property type="protein sequence ID" value="KAK7037680.1"/>
    <property type="molecule type" value="Genomic_DNA"/>
</dbReference>
<feature type="compositionally biased region" description="Low complexity" evidence="1">
    <location>
        <begin position="309"/>
        <end position="325"/>
    </location>
</feature>
<feature type="compositionally biased region" description="Low complexity" evidence="1">
    <location>
        <begin position="155"/>
        <end position="168"/>
    </location>
</feature>
<feature type="compositionally biased region" description="Acidic residues" evidence="1">
    <location>
        <begin position="76"/>
        <end position="88"/>
    </location>
</feature>
<sequence length="412" mass="44551">MPAPAVYVVAVVGTVAAGFAFKHFVYDPHIAPKVQEWKHEFKARREARRRRRAGPIPVAVDLNSGQRRGDKRSDSESDSGSDDNDDEADKQSYELETLVSKEVLEWRNGVDHAGTLRQRRPNFASSSSASGSSTTLGQLPIVPQNTPPMHVLFDSSSESSPMTSTVPTRGTSPVPTPQLSSLHLSTSRSTLRSPPAPAPSLITESPTAQLVEISPPTPAATSNLSFLGSISDSSVPSSPSPRHVPSLSLLHPVDLDHEHDVELLSAPSSRPDTPFSNFSHPSSTGDFSSVSADENPRTQPHVNTAPPGIQQQLLSPQISQSHSQQTTYSDTPSFYQTPIDASTASFARSQSDLEFLSFDGSQRSMSFDGFEDVRMREAETRSESEFGGSEISTESSWASVSDAEDPRDPARR</sequence>
<comment type="caution">
    <text evidence="2">The sequence shown here is derived from an EMBL/GenBank/DDBJ whole genome shotgun (WGS) entry which is preliminary data.</text>
</comment>
<organism evidence="2 3">
    <name type="scientific">Paramarasmius palmivorus</name>
    <dbReference type="NCBI Taxonomy" id="297713"/>
    <lineage>
        <taxon>Eukaryota</taxon>
        <taxon>Fungi</taxon>
        <taxon>Dikarya</taxon>
        <taxon>Basidiomycota</taxon>
        <taxon>Agaricomycotina</taxon>
        <taxon>Agaricomycetes</taxon>
        <taxon>Agaricomycetidae</taxon>
        <taxon>Agaricales</taxon>
        <taxon>Marasmiineae</taxon>
        <taxon>Marasmiaceae</taxon>
        <taxon>Paramarasmius</taxon>
    </lineage>
</organism>
<feature type="compositionally biased region" description="Polar residues" evidence="1">
    <location>
        <begin position="326"/>
        <end position="337"/>
    </location>
</feature>
<feature type="compositionally biased region" description="Basic and acidic residues" evidence="1">
    <location>
        <begin position="375"/>
        <end position="384"/>
    </location>
</feature>
<reference evidence="2 3" key="1">
    <citation type="submission" date="2024-01" db="EMBL/GenBank/DDBJ databases">
        <title>A draft genome for a cacao thread blight-causing isolate of Paramarasmius palmivorus.</title>
        <authorList>
            <person name="Baruah I.K."/>
            <person name="Bukari Y."/>
            <person name="Amoako-Attah I."/>
            <person name="Meinhardt L.W."/>
            <person name="Bailey B.A."/>
            <person name="Cohen S.P."/>
        </authorList>
    </citation>
    <scope>NUCLEOTIDE SEQUENCE [LARGE SCALE GENOMIC DNA]</scope>
    <source>
        <strain evidence="2 3">GH-12</strain>
    </source>
</reference>
<dbReference type="AlphaFoldDB" id="A0AAW0CF63"/>
<gene>
    <name evidence="2" type="ORF">VNI00_010906</name>
</gene>
<evidence type="ECO:0000313" key="3">
    <source>
        <dbReference type="Proteomes" id="UP001383192"/>
    </source>
</evidence>
<feature type="compositionally biased region" description="Low complexity" evidence="1">
    <location>
        <begin position="179"/>
        <end position="193"/>
    </location>
</feature>
<keyword evidence="3" id="KW-1185">Reference proteome</keyword>
<feature type="compositionally biased region" description="Low complexity" evidence="1">
    <location>
        <begin position="229"/>
        <end position="247"/>
    </location>
</feature>
<accession>A0AAW0CF63</accession>
<feature type="compositionally biased region" description="Polar residues" evidence="1">
    <location>
        <begin position="266"/>
        <end position="302"/>
    </location>
</feature>
<evidence type="ECO:0000313" key="2">
    <source>
        <dbReference type="EMBL" id="KAK7037680.1"/>
    </source>
</evidence>
<name>A0AAW0CF63_9AGAR</name>
<evidence type="ECO:0008006" key="4">
    <source>
        <dbReference type="Google" id="ProtNLM"/>
    </source>
</evidence>
<feature type="compositionally biased region" description="Polar residues" evidence="1">
    <location>
        <begin position="390"/>
        <end position="399"/>
    </location>
</feature>